<dbReference type="InterPro" id="IPR020846">
    <property type="entry name" value="MFS_dom"/>
</dbReference>
<keyword evidence="3" id="KW-1003">Cell membrane</keyword>
<sequence>MTMIGERALAPLDALRRQTFASLSTPNYRRFIGGQAVSLAGTWMQTIAQSWLVLQLTGSATAVGLVVALQTLPVLLFGPYAGVVVDRLEKRRLMIGLLVLMAALAMVLGVLTATGTVQLWHVYVLAFLLGTVSSLENPARQTFVLELVGPDNLRNAVSLNSVLANVARAVGPALAGIVIATGGIAVCFLLNAASFAAVIASLLRLDLTALTPTAPAPRAPGQLREGFDYVRRTPALAVPLLTMALIGCLAYEFQVVLPIVASETFAGDARTYGFLTAAMGVGAVIGGLCMAAWGRTGLWSLSAAAAAFGLTMLATALAPTLAFALIGMALVGATSVAFQSTGNSTLQLASAPHMRGRVMALWAVAFLGSTPIGGPIAGFVSQHLGGRAGLALGAVACLVAAASTALVARREQARASAAQRTDERSVGKWTQAGLSVGSANADAG</sequence>
<evidence type="ECO:0000256" key="6">
    <source>
        <dbReference type="ARBA" id="ARBA00023136"/>
    </source>
</evidence>
<evidence type="ECO:0000256" key="3">
    <source>
        <dbReference type="ARBA" id="ARBA00022475"/>
    </source>
</evidence>
<evidence type="ECO:0000256" key="5">
    <source>
        <dbReference type="ARBA" id="ARBA00022989"/>
    </source>
</evidence>
<evidence type="ECO:0000259" key="8">
    <source>
        <dbReference type="PROSITE" id="PS50850"/>
    </source>
</evidence>
<evidence type="ECO:0000256" key="2">
    <source>
        <dbReference type="ARBA" id="ARBA00022448"/>
    </source>
</evidence>
<evidence type="ECO:0000313" key="9">
    <source>
        <dbReference type="EMBL" id="GAA5121855.1"/>
    </source>
</evidence>
<keyword evidence="6 7" id="KW-0472">Membrane</keyword>
<name>A0ABP9NKF8_9PSEU</name>
<feature type="transmembrane region" description="Helical" evidence="7">
    <location>
        <begin position="93"/>
        <end position="111"/>
    </location>
</feature>
<dbReference type="PROSITE" id="PS50850">
    <property type="entry name" value="MFS"/>
    <property type="match status" value="1"/>
</dbReference>
<feature type="transmembrane region" description="Helical" evidence="7">
    <location>
        <begin position="305"/>
        <end position="338"/>
    </location>
</feature>
<dbReference type="Gene3D" id="1.20.1250.20">
    <property type="entry name" value="MFS general substrate transporter like domains"/>
    <property type="match status" value="1"/>
</dbReference>
<keyword evidence="10" id="KW-1185">Reference proteome</keyword>
<evidence type="ECO:0000256" key="1">
    <source>
        <dbReference type="ARBA" id="ARBA00004651"/>
    </source>
</evidence>
<reference evidence="10" key="1">
    <citation type="journal article" date="2019" name="Int. J. Syst. Evol. Microbiol.">
        <title>The Global Catalogue of Microorganisms (GCM) 10K type strain sequencing project: providing services to taxonomists for standard genome sequencing and annotation.</title>
        <authorList>
            <consortium name="The Broad Institute Genomics Platform"/>
            <consortium name="The Broad Institute Genome Sequencing Center for Infectious Disease"/>
            <person name="Wu L."/>
            <person name="Ma J."/>
        </authorList>
    </citation>
    <scope>NUCLEOTIDE SEQUENCE [LARGE SCALE GENOMIC DNA]</scope>
    <source>
        <strain evidence="10">JCM 18302</strain>
    </source>
</reference>
<feature type="domain" description="Major facilitator superfamily (MFS) profile" evidence="8">
    <location>
        <begin position="22"/>
        <end position="412"/>
    </location>
</feature>
<protein>
    <submittedName>
        <fullName evidence="9">MFS transporter</fullName>
    </submittedName>
</protein>
<dbReference type="Proteomes" id="UP001500804">
    <property type="component" value="Unassembled WGS sequence"/>
</dbReference>
<feature type="transmembrane region" description="Helical" evidence="7">
    <location>
        <begin position="60"/>
        <end position="81"/>
    </location>
</feature>
<dbReference type="RefSeq" id="WP_345605792.1">
    <property type="nucleotide sequence ID" value="NZ_BAABJO010000010.1"/>
</dbReference>
<dbReference type="InterPro" id="IPR036259">
    <property type="entry name" value="MFS_trans_sf"/>
</dbReference>
<feature type="transmembrane region" description="Helical" evidence="7">
    <location>
        <begin position="272"/>
        <end position="293"/>
    </location>
</feature>
<dbReference type="SUPFAM" id="SSF103473">
    <property type="entry name" value="MFS general substrate transporter"/>
    <property type="match status" value="1"/>
</dbReference>
<keyword evidence="4 7" id="KW-0812">Transmembrane</keyword>
<feature type="transmembrane region" description="Helical" evidence="7">
    <location>
        <begin position="236"/>
        <end position="260"/>
    </location>
</feature>
<comment type="caution">
    <text evidence="9">The sequence shown here is derived from an EMBL/GenBank/DDBJ whole genome shotgun (WGS) entry which is preliminary data.</text>
</comment>
<dbReference type="CDD" id="cd06173">
    <property type="entry name" value="MFS_MefA_like"/>
    <property type="match status" value="1"/>
</dbReference>
<feature type="transmembrane region" description="Helical" evidence="7">
    <location>
        <begin position="359"/>
        <end position="380"/>
    </location>
</feature>
<keyword evidence="2" id="KW-0813">Transport</keyword>
<dbReference type="PANTHER" id="PTHR23513">
    <property type="entry name" value="INTEGRAL MEMBRANE EFFLUX PROTEIN-RELATED"/>
    <property type="match status" value="1"/>
</dbReference>
<accession>A0ABP9NKF8</accession>
<proteinExistence type="predicted"/>
<organism evidence="9 10">
    <name type="scientific">Pseudonocardia adelaidensis</name>
    <dbReference type="NCBI Taxonomy" id="648754"/>
    <lineage>
        <taxon>Bacteria</taxon>
        <taxon>Bacillati</taxon>
        <taxon>Actinomycetota</taxon>
        <taxon>Actinomycetes</taxon>
        <taxon>Pseudonocardiales</taxon>
        <taxon>Pseudonocardiaceae</taxon>
        <taxon>Pseudonocardia</taxon>
    </lineage>
</organism>
<feature type="transmembrane region" description="Helical" evidence="7">
    <location>
        <begin position="386"/>
        <end position="408"/>
    </location>
</feature>
<dbReference type="InterPro" id="IPR010290">
    <property type="entry name" value="TM_effector"/>
</dbReference>
<feature type="transmembrane region" description="Helical" evidence="7">
    <location>
        <begin position="173"/>
        <end position="203"/>
    </location>
</feature>
<dbReference type="PANTHER" id="PTHR23513:SF11">
    <property type="entry name" value="STAPHYLOFERRIN A TRANSPORTER"/>
    <property type="match status" value="1"/>
</dbReference>
<comment type="subcellular location">
    <subcellularLocation>
        <location evidence="1">Cell membrane</location>
        <topology evidence="1">Multi-pass membrane protein</topology>
    </subcellularLocation>
</comment>
<evidence type="ECO:0000256" key="7">
    <source>
        <dbReference type="SAM" id="Phobius"/>
    </source>
</evidence>
<evidence type="ECO:0000313" key="10">
    <source>
        <dbReference type="Proteomes" id="UP001500804"/>
    </source>
</evidence>
<gene>
    <name evidence="9" type="ORF">GCM10023320_31290</name>
</gene>
<keyword evidence="5 7" id="KW-1133">Transmembrane helix</keyword>
<dbReference type="Pfam" id="PF05977">
    <property type="entry name" value="MFS_3"/>
    <property type="match status" value="1"/>
</dbReference>
<evidence type="ECO:0000256" key="4">
    <source>
        <dbReference type="ARBA" id="ARBA00022692"/>
    </source>
</evidence>
<dbReference type="EMBL" id="BAABJO010000010">
    <property type="protein sequence ID" value="GAA5121855.1"/>
    <property type="molecule type" value="Genomic_DNA"/>
</dbReference>